<dbReference type="GeneID" id="39733944"/>
<dbReference type="RefSeq" id="XP_028531204.1">
    <property type="nucleotide sequence ID" value="XM_028676134.1"/>
</dbReference>
<name>A0A1J1GKA5_PLARL</name>
<dbReference type="KEGG" id="prel:PRELSG_0003500"/>
<reference evidence="2 3" key="1">
    <citation type="submission" date="2015-04" db="EMBL/GenBank/DDBJ databases">
        <authorList>
            <consortium name="Pathogen Informatics"/>
        </authorList>
    </citation>
    <scope>NUCLEOTIDE SEQUENCE [LARGE SCALE GENOMIC DNA]</scope>
    <source>
        <strain evidence="2 3">SGS1</strain>
    </source>
</reference>
<proteinExistence type="predicted"/>
<dbReference type="EMBL" id="CVMU01000324">
    <property type="protein sequence ID" value="CRG84947.1"/>
    <property type="molecule type" value="Genomic_DNA"/>
</dbReference>
<dbReference type="InterPro" id="IPR005553">
    <property type="entry name" value="CLAG"/>
</dbReference>
<dbReference type="Proteomes" id="UP000220158">
    <property type="component" value="Unassembled WGS sequence"/>
</dbReference>
<evidence type="ECO:0000313" key="3">
    <source>
        <dbReference type="Proteomes" id="UP000220158"/>
    </source>
</evidence>
<evidence type="ECO:0000256" key="1">
    <source>
        <dbReference type="SAM" id="SignalP"/>
    </source>
</evidence>
<feature type="chain" id="PRO_5012000749" evidence="1">
    <location>
        <begin position="25"/>
        <end position="70"/>
    </location>
</feature>
<keyword evidence="3" id="KW-1185">Reference proteome</keyword>
<evidence type="ECO:0000313" key="2">
    <source>
        <dbReference type="EMBL" id="CRG84947.1"/>
    </source>
</evidence>
<dbReference type="Pfam" id="PF03805">
    <property type="entry name" value="CLAG"/>
    <property type="match status" value="1"/>
</dbReference>
<dbReference type="AlphaFoldDB" id="A0A1J1GKA5"/>
<feature type="signal peptide" evidence="1">
    <location>
        <begin position="1"/>
        <end position="24"/>
    </location>
</feature>
<keyword evidence="1" id="KW-0732">Signal</keyword>
<sequence length="70" mass="8394">MIICFIEQTFIYFLFFILQQKIYCSYKDSNINKLINIIGDVELYDNLIKLEELMLQSLEMDELKLPILNP</sequence>
<protein>
    <submittedName>
        <fullName evidence="2">Cytoadherence linked asexual protein, putative</fullName>
    </submittedName>
</protein>
<organism evidence="2 3">
    <name type="scientific">Plasmodium relictum</name>
    <dbReference type="NCBI Taxonomy" id="85471"/>
    <lineage>
        <taxon>Eukaryota</taxon>
        <taxon>Sar</taxon>
        <taxon>Alveolata</taxon>
        <taxon>Apicomplexa</taxon>
        <taxon>Aconoidasida</taxon>
        <taxon>Haemosporida</taxon>
        <taxon>Plasmodiidae</taxon>
        <taxon>Plasmodium</taxon>
        <taxon>Plasmodium (Haemamoeba)</taxon>
    </lineage>
</organism>
<dbReference type="GO" id="GO:0020035">
    <property type="term" value="P:adhesion of symbiont to microvasculature"/>
    <property type="evidence" value="ECO:0007669"/>
    <property type="project" value="InterPro"/>
</dbReference>
<feature type="non-terminal residue" evidence="2">
    <location>
        <position position="70"/>
    </location>
</feature>
<gene>
    <name evidence="2" type="ORF">PRELSG_0003500</name>
</gene>
<dbReference type="VEuPathDB" id="PlasmoDB:PRELSG_0003500"/>
<accession>A0A1J1GKA5</accession>